<reference evidence="2 3" key="1">
    <citation type="submission" date="2020-02" db="EMBL/GenBank/DDBJ databases">
        <authorList>
            <person name="Ferguson B K."/>
        </authorList>
    </citation>
    <scope>NUCLEOTIDE SEQUENCE [LARGE SCALE GENOMIC DNA]</scope>
</reference>
<name>A0A6H5GLL7_9HEMI</name>
<proteinExistence type="predicted"/>
<gene>
    <name evidence="2" type="ORF">NTEN_LOCUS9749</name>
</gene>
<evidence type="ECO:0000256" key="1">
    <source>
        <dbReference type="SAM" id="MobiDB-lite"/>
    </source>
</evidence>
<evidence type="ECO:0000313" key="2">
    <source>
        <dbReference type="EMBL" id="CAB0004272.1"/>
    </source>
</evidence>
<protein>
    <submittedName>
        <fullName evidence="2">Uncharacterized protein</fullName>
    </submittedName>
</protein>
<dbReference type="AlphaFoldDB" id="A0A6H5GLL7"/>
<evidence type="ECO:0000313" key="3">
    <source>
        <dbReference type="Proteomes" id="UP000479000"/>
    </source>
</evidence>
<keyword evidence="3" id="KW-1185">Reference proteome</keyword>
<feature type="compositionally biased region" description="Basic and acidic residues" evidence="1">
    <location>
        <begin position="53"/>
        <end position="66"/>
    </location>
</feature>
<dbReference type="EMBL" id="CADCXU010014790">
    <property type="protein sequence ID" value="CAB0004272.1"/>
    <property type="molecule type" value="Genomic_DNA"/>
</dbReference>
<dbReference type="Proteomes" id="UP000479000">
    <property type="component" value="Unassembled WGS sequence"/>
</dbReference>
<organism evidence="2 3">
    <name type="scientific">Nesidiocoris tenuis</name>
    <dbReference type="NCBI Taxonomy" id="355587"/>
    <lineage>
        <taxon>Eukaryota</taxon>
        <taxon>Metazoa</taxon>
        <taxon>Ecdysozoa</taxon>
        <taxon>Arthropoda</taxon>
        <taxon>Hexapoda</taxon>
        <taxon>Insecta</taxon>
        <taxon>Pterygota</taxon>
        <taxon>Neoptera</taxon>
        <taxon>Paraneoptera</taxon>
        <taxon>Hemiptera</taxon>
        <taxon>Heteroptera</taxon>
        <taxon>Panheteroptera</taxon>
        <taxon>Cimicomorpha</taxon>
        <taxon>Miridae</taxon>
        <taxon>Dicyphina</taxon>
        <taxon>Nesidiocoris</taxon>
    </lineage>
</organism>
<feature type="compositionally biased region" description="Low complexity" evidence="1">
    <location>
        <begin position="27"/>
        <end position="48"/>
    </location>
</feature>
<sequence>MFFAQRRIGERISLNGGKPPKKKNPPKESNVNNNITNNINNNNDKNTNGVVEPEPKVQEITIKQEDPPAPPPSVKINHVDKTVSSPIIYYSIGITILPD</sequence>
<feature type="region of interest" description="Disordered" evidence="1">
    <location>
        <begin position="1"/>
        <end position="77"/>
    </location>
</feature>
<accession>A0A6H5GLL7</accession>